<dbReference type="AlphaFoldDB" id="A0A6A5QSZ6"/>
<evidence type="ECO:0000313" key="2">
    <source>
        <dbReference type="EMBL" id="KAF1918785.1"/>
    </source>
</evidence>
<reference evidence="2" key="1">
    <citation type="journal article" date="2020" name="Stud. Mycol.">
        <title>101 Dothideomycetes genomes: a test case for predicting lifestyles and emergence of pathogens.</title>
        <authorList>
            <person name="Haridas S."/>
            <person name="Albert R."/>
            <person name="Binder M."/>
            <person name="Bloem J."/>
            <person name="Labutti K."/>
            <person name="Salamov A."/>
            <person name="Andreopoulos B."/>
            <person name="Baker S."/>
            <person name="Barry K."/>
            <person name="Bills G."/>
            <person name="Bluhm B."/>
            <person name="Cannon C."/>
            <person name="Castanera R."/>
            <person name="Culley D."/>
            <person name="Daum C."/>
            <person name="Ezra D."/>
            <person name="Gonzalez J."/>
            <person name="Henrissat B."/>
            <person name="Kuo A."/>
            <person name="Liang C."/>
            <person name="Lipzen A."/>
            <person name="Lutzoni F."/>
            <person name="Magnuson J."/>
            <person name="Mondo S."/>
            <person name="Nolan M."/>
            <person name="Ohm R."/>
            <person name="Pangilinan J."/>
            <person name="Park H.-J."/>
            <person name="Ramirez L."/>
            <person name="Alfaro M."/>
            <person name="Sun H."/>
            <person name="Tritt A."/>
            <person name="Yoshinaga Y."/>
            <person name="Zwiers L.-H."/>
            <person name="Turgeon B."/>
            <person name="Goodwin S."/>
            <person name="Spatafora J."/>
            <person name="Crous P."/>
            <person name="Grigoriev I."/>
        </authorList>
    </citation>
    <scope>NUCLEOTIDE SEQUENCE</scope>
    <source>
        <strain evidence="2">HMLAC05119</strain>
    </source>
</reference>
<keyword evidence="1" id="KW-0732">Signal</keyword>
<organism evidence="2 3">
    <name type="scientific">Ampelomyces quisqualis</name>
    <name type="common">Powdery mildew agent</name>
    <dbReference type="NCBI Taxonomy" id="50730"/>
    <lineage>
        <taxon>Eukaryota</taxon>
        <taxon>Fungi</taxon>
        <taxon>Dikarya</taxon>
        <taxon>Ascomycota</taxon>
        <taxon>Pezizomycotina</taxon>
        <taxon>Dothideomycetes</taxon>
        <taxon>Pleosporomycetidae</taxon>
        <taxon>Pleosporales</taxon>
        <taxon>Pleosporineae</taxon>
        <taxon>Phaeosphaeriaceae</taxon>
        <taxon>Ampelomyces</taxon>
    </lineage>
</organism>
<evidence type="ECO:0008006" key="4">
    <source>
        <dbReference type="Google" id="ProtNLM"/>
    </source>
</evidence>
<dbReference type="Proteomes" id="UP000800096">
    <property type="component" value="Unassembled WGS sequence"/>
</dbReference>
<accession>A0A6A5QSZ6</accession>
<protein>
    <recommendedName>
        <fullName evidence="4">GPI anchored protein</fullName>
    </recommendedName>
</protein>
<dbReference type="EMBL" id="ML979133">
    <property type="protein sequence ID" value="KAF1918785.1"/>
    <property type="molecule type" value="Genomic_DNA"/>
</dbReference>
<evidence type="ECO:0000313" key="3">
    <source>
        <dbReference type="Proteomes" id="UP000800096"/>
    </source>
</evidence>
<keyword evidence="3" id="KW-1185">Reference proteome</keyword>
<feature type="signal peptide" evidence="1">
    <location>
        <begin position="1"/>
        <end position="18"/>
    </location>
</feature>
<name>A0A6A5QSZ6_AMPQU</name>
<dbReference type="OrthoDB" id="4843554at2759"/>
<evidence type="ECO:0000256" key="1">
    <source>
        <dbReference type="SAM" id="SignalP"/>
    </source>
</evidence>
<gene>
    <name evidence="2" type="ORF">BDU57DRAFT_511532</name>
</gene>
<proteinExistence type="predicted"/>
<feature type="chain" id="PRO_5025640160" description="GPI anchored protein" evidence="1">
    <location>
        <begin position="19"/>
        <end position="175"/>
    </location>
</feature>
<sequence length="175" mass="18056">MHFQTLSTFSAILAVVAAQKVEQSDIPSQCNNVCADLVSTAQRCDRENNDNDPAELQCICTSQNANTLVPDCELCVRQNNRDNDNDDDNDVYDVLTSCSFQRAQQTSMASGSQSPTVVQTSISSGGTMVQTSVTVTPSAPVGSASALQNTGAAAPAQTGAALGLGALGLAALGLL</sequence>